<reference evidence="3" key="1">
    <citation type="submission" date="2014-09" db="EMBL/GenBank/DDBJ databases">
        <authorList>
            <person name="Mudge J."/>
            <person name="Ramaraj T."/>
            <person name="Lindquist I.E."/>
            <person name="Bharti A.K."/>
            <person name="Sundararajan A."/>
            <person name="Cameron C.T."/>
            <person name="Woodward J.E."/>
            <person name="May G.D."/>
            <person name="Brubaker C."/>
            <person name="Broadhvest J."/>
            <person name="Wilkins T.A."/>
        </authorList>
    </citation>
    <scope>NUCLEOTIDE SEQUENCE</scope>
    <source>
        <strain evidence="3">cv. AKA8401</strain>
    </source>
</reference>
<sequence>MALASVFQRLCQRNGKYRQASLGIEGSRSSTHTIKLIFWGIVNSNILSMTCIGDLVFLLYAILVWPNVLVYDDN</sequence>
<dbReference type="AlphaFoldDB" id="A0A0B0NSH9"/>
<organism evidence="2 3">
    <name type="scientific">Gossypium arboreum</name>
    <name type="common">Tree cotton</name>
    <name type="synonym">Gossypium nanking</name>
    <dbReference type="NCBI Taxonomy" id="29729"/>
    <lineage>
        <taxon>Eukaryota</taxon>
        <taxon>Viridiplantae</taxon>
        <taxon>Streptophyta</taxon>
        <taxon>Embryophyta</taxon>
        <taxon>Tracheophyta</taxon>
        <taxon>Spermatophyta</taxon>
        <taxon>Magnoliopsida</taxon>
        <taxon>eudicotyledons</taxon>
        <taxon>Gunneridae</taxon>
        <taxon>Pentapetalae</taxon>
        <taxon>rosids</taxon>
        <taxon>malvids</taxon>
        <taxon>Malvales</taxon>
        <taxon>Malvaceae</taxon>
        <taxon>Malvoideae</taxon>
        <taxon>Gossypium</taxon>
    </lineage>
</organism>
<dbReference type="Proteomes" id="UP000032142">
    <property type="component" value="Unassembled WGS sequence"/>
</dbReference>
<proteinExistence type="predicted"/>
<keyword evidence="1" id="KW-0472">Membrane</keyword>
<feature type="transmembrane region" description="Helical" evidence="1">
    <location>
        <begin position="36"/>
        <end position="65"/>
    </location>
</feature>
<evidence type="ECO:0000256" key="1">
    <source>
        <dbReference type="SAM" id="Phobius"/>
    </source>
</evidence>
<evidence type="ECO:0000313" key="3">
    <source>
        <dbReference type="Proteomes" id="UP000032142"/>
    </source>
</evidence>
<accession>A0A0B0NSH9</accession>
<protein>
    <submittedName>
        <fullName evidence="2">Uncharacterized protein</fullName>
    </submittedName>
</protein>
<dbReference type="EMBL" id="KN402210">
    <property type="protein sequence ID" value="KHG14749.1"/>
    <property type="molecule type" value="Genomic_DNA"/>
</dbReference>
<keyword evidence="1" id="KW-1133">Transmembrane helix</keyword>
<keyword evidence="1" id="KW-0812">Transmembrane</keyword>
<evidence type="ECO:0000313" key="2">
    <source>
        <dbReference type="EMBL" id="KHG14749.1"/>
    </source>
</evidence>
<gene>
    <name evidence="2" type="ORF">F383_16854</name>
</gene>
<keyword evidence="3" id="KW-1185">Reference proteome</keyword>
<name>A0A0B0NSH9_GOSAR</name>